<comment type="caution">
    <text evidence="1">The sequence shown here is derived from an EMBL/GenBank/DDBJ whole genome shotgun (WGS) entry which is preliminary data.</text>
</comment>
<name>A0A0F9NM84_9ZZZZ</name>
<reference evidence="1" key="1">
    <citation type="journal article" date="2015" name="Nature">
        <title>Complex archaea that bridge the gap between prokaryotes and eukaryotes.</title>
        <authorList>
            <person name="Spang A."/>
            <person name="Saw J.H."/>
            <person name="Jorgensen S.L."/>
            <person name="Zaremba-Niedzwiedzka K."/>
            <person name="Martijn J."/>
            <person name="Lind A.E."/>
            <person name="van Eijk R."/>
            <person name="Schleper C."/>
            <person name="Guy L."/>
            <person name="Ettema T.J."/>
        </authorList>
    </citation>
    <scope>NUCLEOTIDE SEQUENCE</scope>
</reference>
<organism evidence="1">
    <name type="scientific">marine sediment metagenome</name>
    <dbReference type="NCBI Taxonomy" id="412755"/>
    <lineage>
        <taxon>unclassified sequences</taxon>
        <taxon>metagenomes</taxon>
        <taxon>ecological metagenomes</taxon>
    </lineage>
</organism>
<dbReference type="AlphaFoldDB" id="A0A0F9NM84"/>
<accession>A0A0F9NM84</accession>
<proteinExistence type="predicted"/>
<protein>
    <submittedName>
        <fullName evidence="1">Uncharacterized protein</fullName>
    </submittedName>
</protein>
<gene>
    <name evidence="1" type="ORF">LCGC14_1244340</name>
</gene>
<sequence>MQNTSTKVTGNKLVITIDLKAKATPSASGKTMVIASTRGNQPIPFGDEVLHLGLNLYRKK</sequence>
<dbReference type="EMBL" id="LAZR01006753">
    <property type="protein sequence ID" value="KKM89875.1"/>
    <property type="molecule type" value="Genomic_DNA"/>
</dbReference>
<evidence type="ECO:0000313" key="1">
    <source>
        <dbReference type="EMBL" id="KKM89875.1"/>
    </source>
</evidence>